<name>A0AAX4HMC0_9BACT</name>
<dbReference type="KEGG" id="psti:SOO65_17105"/>
<keyword evidence="1" id="KW-0472">Membrane</keyword>
<dbReference type="GO" id="GO:0004175">
    <property type="term" value="F:endopeptidase activity"/>
    <property type="evidence" value="ECO:0007669"/>
    <property type="project" value="UniProtKB-ARBA"/>
</dbReference>
<dbReference type="Proteomes" id="UP001324634">
    <property type="component" value="Chromosome"/>
</dbReference>
<dbReference type="InterPro" id="IPR003675">
    <property type="entry name" value="Rce1/LyrA-like_dom"/>
</dbReference>
<keyword evidence="1" id="KW-0812">Transmembrane</keyword>
<protein>
    <submittedName>
        <fullName evidence="3">CPBP family intramembrane glutamic endopeptidase</fullName>
        <ecNumber evidence="3">3.4.-.-</ecNumber>
    </submittedName>
</protein>
<gene>
    <name evidence="3" type="ORF">SOO65_17105</name>
</gene>
<feature type="transmembrane region" description="Helical" evidence="1">
    <location>
        <begin position="27"/>
        <end position="47"/>
    </location>
</feature>
<dbReference type="EMBL" id="CP139487">
    <property type="protein sequence ID" value="WPU64414.1"/>
    <property type="molecule type" value="Genomic_DNA"/>
</dbReference>
<evidence type="ECO:0000256" key="1">
    <source>
        <dbReference type="SAM" id="Phobius"/>
    </source>
</evidence>
<evidence type="ECO:0000313" key="4">
    <source>
        <dbReference type="Proteomes" id="UP001324634"/>
    </source>
</evidence>
<reference evidence="3 4" key="1">
    <citation type="submission" date="2023-11" db="EMBL/GenBank/DDBJ databases">
        <title>Peredibacter starrii A3.12.</title>
        <authorList>
            <person name="Mitchell R.J."/>
        </authorList>
    </citation>
    <scope>NUCLEOTIDE SEQUENCE [LARGE SCALE GENOMIC DNA]</scope>
    <source>
        <strain evidence="3 4">A3.12</strain>
    </source>
</reference>
<proteinExistence type="predicted"/>
<feature type="transmembrane region" description="Helical" evidence="1">
    <location>
        <begin position="124"/>
        <end position="147"/>
    </location>
</feature>
<organism evidence="3 4">
    <name type="scientific">Peredibacter starrii</name>
    <dbReference type="NCBI Taxonomy" id="28202"/>
    <lineage>
        <taxon>Bacteria</taxon>
        <taxon>Pseudomonadati</taxon>
        <taxon>Bdellovibrionota</taxon>
        <taxon>Bacteriovoracia</taxon>
        <taxon>Bacteriovoracales</taxon>
        <taxon>Bacteriovoracaceae</taxon>
        <taxon>Peredibacter</taxon>
    </lineage>
</organism>
<evidence type="ECO:0000313" key="3">
    <source>
        <dbReference type="EMBL" id="WPU64414.1"/>
    </source>
</evidence>
<evidence type="ECO:0000259" key="2">
    <source>
        <dbReference type="Pfam" id="PF02517"/>
    </source>
</evidence>
<dbReference type="EC" id="3.4.-.-" evidence="3"/>
<feature type="transmembrane region" description="Helical" evidence="1">
    <location>
        <begin position="153"/>
        <end position="172"/>
    </location>
</feature>
<feature type="transmembrane region" description="Helical" evidence="1">
    <location>
        <begin position="59"/>
        <end position="80"/>
    </location>
</feature>
<keyword evidence="4" id="KW-1185">Reference proteome</keyword>
<dbReference type="Pfam" id="PF02517">
    <property type="entry name" value="Rce1-like"/>
    <property type="match status" value="1"/>
</dbReference>
<keyword evidence="3" id="KW-0378">Hydrolase</keyword>
<accession>A0AAX4HMC0</accession>
<sequence>MIGFFALVIIYFGFSWGLPWHKLPSTISFSYIFDLLFALGVSFFYRLPWKFKWNITRQTWKAVAEVVALAVAAIAAIWYMDIETPFRLVNGLEWHLLFFAPILEELVFRQTFQRVLIAQVGGKYVTSMLVASIFAFSHLVGLTVLPVEYVPFIGFQVFYTFVLGIICGQALLRFHSVIAPIFLHFLFNLSFYIALQLEVI</sequence>
<feature type="transmembrane region" description="Helical" evidence="1">
    <location>
        <begin position="177"/>
        <end position="195"/>
    </location>
</feature>
<dbReference type="GO" id="GO:0080120">
    <property type="term" value="P:CAAX-box protein maturation"/>
    <property type="evidence" value="ECO:0007669"/>
    <property type="project" value="UniProtKB-ARBA"/>
</dbReference>
<dbReference type="AlphaFoldDB" id="A0AAX4HMC0"/>
<keyword evidence="1" id="KW-1133">Transmembrane helix</keyword>
<feature type="domain" description="CAAX prenyl protease 2/Lysostaphin resistance protein A-like" evidence="2">
    <location>
        <begin position="96"/>
        <end position="189"/>
    </location>
</feature>
<dbReference type="RefSeq" id="WP_321393174.1">
    <property type="nucleotide sequence ID" value="NZ_CP139487.1"/>
</dbReference>